<dbReference type="Proteomes" id="UP000218767">
    <property type="component" value="Unassembled WGS sequence"/>
</dbReference>
<accession>A0A2A4WV22</accession>
<evidence type="ECO:0000313" key="2">
    <source>
        <dbReference type="Proteomes" id="UP000218767"/>
    </source>
</evidence>
<organism evidence="1 2">
    <name type="scientific">SAR86 cluster bacterium</name>
    <dbReference type="NCBI Taxonomy" id="2030880"/>
    <lineage>
        <taxon>Bacteria</taxon>
        <taxon>Pseudomonadati</taxon>
        <taxon>Pseudomonadota</taxon>
        <taxon>Gammaproteobacteria</taxon>
        <taxon>SAR86 cluster</taxon>
    </lineage>
</organism>
<evidence type="ECO:0000313" key="1">
    <source>
        <dbReference type="EMBL" id="PCI74173.1"/>
    </source>
</evidence>
<comment type="caution">
    <text evidence="1">The sequence shown here is derived from an EMBL/GenBank/DDBJ whole genome shotgun (WGS) entry which is preliminary data.</text>
</comment>
<dbReference type="AlphaFoldDB" id="A0A2A4WV22"/>
<proteinExistence type="predicted"/>
<reference evidence="2" key="1">
    <citation type="submission" date="2017-08" db="EMBL/GenBank/DDBJ databases">
        <title>A dynamic microbial community with high functional redundancy inhabits the cold, oxic subseafloor aquifer.</title>
        <authorList>
            <person name="Tully B.J."/>
            <person name="Wheat C.G."/>
            <person name="Glazer B.T."/>
            <person name="Huber J.A."/>
        </authorList>
    </citation>
    <scope>NUCLEOTIDE SEQUENCE [LARGE SCALE GENOMIC DNA]</scope>
</reference>
<gene>
    <name evidence="1" type="ORF">COB20_15435</name>
</gene>
<dbReference type="EMBL" id="NVUL01000107">
    <property type="protein sequence ID" value="PCI74173.1"/>
    <property type="molecule type" value="Genomic_DNA"/>
</dbReference>
<sequence>MLTRKISSLFGILALVILVSPFQVAIAQRAHLAYQHKYDTGQTIQPIFQGWSIQEDGTFDMHFGYLNRNYSEELNIPIGADNSIDMAGLDNIQNQPTYFQTRNNRDIFTVNVPADFGNREIVWRLTTEGQTLEAVGWLQSEWEIDEFGGYGPDPKVVANQPPQMSVVTATSVRLPGKLTLTPSVTDDGLPKLEPKIERTNNEWNTTPLLSRPEGALPIPTNVGHLQTNLRGLKVKPMAPEGKLTVSYTVWRGPADIVTQPIFSEAADGSATTEITFTEPGEYQLQVRAFDGGKSTYEFITVNVE</sequence>
<protein>
    <submittedName>
        <fullName evidence="1">Uncharacterized protein</fullName>
    </submittedName>
</protein>
<name>A0A2A4WV22_9GAMM</name>